<keyword evidence="3" id="KW-1185">Reference proteome</keyword>
<comment type="caution">
    <text evidence="2">The sequence shown here is derived from an EMBL/GenBank/DDBJ whole genome shotgun (WGS) entry which is preliminary data.</text>
</comment>
<proteinExistence type="predicted"/>
<name>A0AAW1PN40_9CHLO</name>
<gene>
    <name evidence="2" type="ORF">WJX73_010905</name>
</gene>
<feature type="chain" id="PRO_5043968378" evidence="1">
    <location>
        <begin position="23"/>
        <end position="216"/>
    </location>
</feature>
<evidence type="ECO:0000256" key="1">
    <source>
        <dbReference type="SAM" id="SignalP"/>
    </source>
</evidence>
<accession>A0AAW1PN40</accession>
<keyword evidence="1" id="KW-0732">Signal</keyword>
<organism evidence="2 3">
    <name type="scientific">Symbiochloris irregularis</name>
    <dbReference type="NCBI Taxonomy" id="706552"/>
    <lineage>
        <taxon>Eukaryota</taxon>
        <taxon>Viridiplantae</taxon>
        <taxon>Chlorophyta</taxon>
        <taxon>core chlorophytes</taxon>
        <taxon>Trebouxiophyceae</taxon>
        <taxon>Trebouxiales</taxon>
        <taxon>Trebouxiaceae</taxon>
        <taxon>Symbiochloris</taxon>
    </lineage>
</organism>
<dbReference type="EMBL" id="JALJOQ010000011">
    <property type="protein sequence ID" value="KAK9811210.1"/>
    <property type="molecule type" value="Genomic_DNA"/>
</dbReference>
<protein>
    <submittedName>
        <fullName evidence="2">Uncharacterized protein</fullName>
    </submittedName>
</protein>
<dbReference type="AlphaFoldDB" id="A0AAW1PN40"/>
<evidence type="ECO:0000313" key="3">
    <source>
        <dbReference type="Proteomes" id="UP001465755"/>
    </source>
</evidence>
<dbReference type="Proteomes" id="UP001465755">
    <property type="component" value="Unassembled WGS sequence"/>
</dbReference>
<feature type="signal peptide" evidence="1">
    <location>
        <begin position="1"/>
        <end position="22"/>
    </location>
</feature>
<reference evidence="2 3" key="1">
    <citation type="journal article" date="2024" name="Nat. Commun.">
        <title>Phylogenomics reveals the evolutionary origins of lichenization in chlorophyte algae.</title>
        <authorList>
            <person name="Puginier C."/>
            <person name="Libourel C."/>
            <person name="Otte J."/>
            <person name="Skaloud P."/>
            <person name="Haon M."/>
            <person name="Grisel S."/>
            <person name="Petersen M."/>
            <person name="Berrin J.G."/>
            <person name="Delaux P.M."/>
            <person name="Dal Grande F."/>
            <person name="Keller J."/>
        </authorList>
    </citation>
    <scope>NUCLEOTIDE SEQUENCE [LARGE SCALE GENOMIC DNA]</scope>
    <source>
        <strain evidence="2 3">SAG 2036</strain>
    </source>
</reference>
<sequence>MTQLKSLLLLIVVSLALRPAASLSDTVCVNTAATWVSDSPRLIGQFPFYNFLFFCEGELNLGSVNVDACVNNGLACGQPAADEFCQFLGFEACAADLYTTLPAVGPARSMTGEWCVEENRYEDFGYLNRTQLDAVTASVNGTRTPCQRLDSVVCYNSREQLAINNHALHAVAHPPVQAEPEVVTVAAPSPSQAAAGISPIVEIPSSNAVGGRKLLL</sequence>
<evidence type="ECO:0000313" key="2">
    <source>
        <dbReference type="EMBL" id="KAK9811210.1"/>
    </source>
</evidence>